<name>A0AAV5LCM4_9ROSI</name>
<organism evidence="1 2">
    <name type="scientific">Rubroshorea leprosula</name>
    <dbReference type="NCBI Taxonomy" id="152421"/>
    <lineage>
        <taxon>Eukaryota</taxon>
        <taxon>Viridiplantae</taxon>
        <taxon>Streptophyta</taxon>
        <taxon>Embryophyta</taxon>
        <taxon>Tracheophyta</taxon>
        <taxon>Spermatophyta</taxon>
        <taxon>Magnoliopsida</taxon>
        <taxon>eudicotyledons</taxon>
        <taxon>Gunneridae</taxon>
        <taxon>Pentapetalae</taxon>
        <taxon>rosids</taxon>
        <taxon>malvids</taxon>
        <taxon>Malvales</taxon>
        <taxon>Dipterocarpaceae</taxon>
        <taxon>Rubroshorea</taxon>
    </lineage>
</organism>
<evidence type="ECO:0000313" key="1">
    <source>
        <dbReference type="EMBL" id="GKV34482.1"/>
    </source>
</evidence>
<keyword evidence="2" id="KW-1185">Reference proteome</keyword>
<dbReference type="EMBL" id="BPVZ01000105">
    <property type="protein sequence ID" value="GKV34482.1"/>
    <property type="molecule type" value="Genomic_DNA"/>
</dbReference>
<accession>A0AAV5LCM4</accession>
<protein>
    <submittedName>
        <fullName evidence="1">Uncharacterized protein</fullName>
    </submittedName>
</protein>
<proteinExistence type="predicted"/>
<dbReference type="AlphaFoldDB" id="A0AAV5LCM4"/>
<dbReference type="Proteomes" id="UP001054252">
    <property type="component" value="Unassembled WGS sequence"/>
</dbReference>
<evidence type="ECO:0000313" key="2">
    <source>
        <dbReference type="Proteomes" id="UP001054252"/>
    </source>
</evidence>
<reference evidence="1 2" key="1">
    <citation type="journal article" date="2021" name="Commun. Biol.">
        <title>The genome of Shorea leprosula (Dipterocarpaceae) highlights the ecological relevance of drought in aseasonal tropical rainforests.</title>
        <authorList>
            <person name="Ng K.K.S."/>
            <person name="Kobayashi M.J."/>
            <person name="Fawcett J.A."/>
            <person name="Hatakeyama M."/>
            <person name="Paape T."/>
            <person name="Ng C.H."/>
            <person name="Ang C.C."/>
            <person name="Tnah L.H."/>
            <person name="Lee C.T."/>
            <person name="Nishiyama T."/>
            <person name="Sese J."/>
            <person name="O'Brien M.J."/>
            <person name="Copetti D."/>
            <person name="Mohd Noor M.I."/>
            <person name="Ong R.C."/>
            <person name="Putra M."/>
            <person name="Sireger I.Z."/>
            <person name="Indrioko S."/>
            <person name="Kosugi Y."/>
            <person name="Izuno A."/>
            <person name="Isagi Y."/>
            <person name="Lee S.L."/>
            <person name="Shimizu K.K."/>
        </authorList>
    </citation>
    <scope>NUCLEOTIDE SEQUENCE [LARGE SCALE GENOMIC DNA]</scope>
    <source>
        <strain evidence="1">214</strain>
    </source>
</reference>
<comment type="caution">
    <text evidence="1">The sequence shown here is derived from an EMBL/GenBank/DDBJ whole genome shotgun (WGS) entry which is preliminary data.</text>
</comment>
<gene>
    <name evidence="1" type="ORF">SLEP1_g42853</name>
</gene>
<sequence length="93" mass="10447">MQKKKKPNERVIGYGRLVAIGEDDEIREMIDKDGDEIEVGGLENHPKKNSSPKPPFCFPCGYGRLVTIGEDDEIREMISKDGDEIKVGELERG</sequence>